<comment type="caution">
    <text evidence="3">The sequence shown here is derived from an EMBL/GenBank/DDBJ whole genome shotgun (WGS) entry which is preliminary data.</text>
</comment>
<dbReference type="Proteomes" id="UP000029382">
    <property type="component" value="Unassembled WGS sequence"/>
</dbReference>
<dbReference type="Pfam" id="PF00201">
    <property type="entry name" value="UDPGT"/>
    <property type="match status" value="1"/>
</dbReference>
<dbReference type="Gene3D" id="3.40.50.2000">
    <property type="entry name" value="Glycogen Phosphorylase B"/>
    <property type="match status" value="2"/>
</dbReference>
<dbReference type="AlphaFoldDB" id="A0A091C8I9"/>
<evidence type="ECO:0000313" key="6">
    <source>
        <dbReference type="Proteomes" id="UP000182793"/>
    </source>
</evidence>
<evidence type="ECO:0000313" key="3">
    <source>
        <dbReference type="EMBL" id="KFN85973.1"/>
    </source>
</evidence>
<dbReference type="RefSeq" id="WP_039697457.1">
    <property type="nucleotide sequence ID" value="NZ_AUZH01000035.1"/>
</dbReference>
<accession>A0A091C8I9</accession>
<organism evidence="3 5">
    <name type="scientific">Streptococcus equinus JB1</name>
    <dbReference type="NCBI Taxonomy" id="1294274"/>
    <lineage>
        <taxon>Bacteria</taxon>
        <taxon>Bacillati</taxon>
        <taxon>Bacillota</taxon>
        <taxon>Bacilli</taxon>
        <taxon>Lactobacillales</taxon>
        <taxon>Streptococcaceae</taxon>
        <taxon>Streptococcus</taxon>
    </lineage>
</organism>
<evidence type="ECO:0000313" key="4">
    <source>
        <dbReference type="EMBL" id="SFL21813.1"/>
    </source>
</evidence>
<dbReference type="PANTHER" id="PTHR48043">
    <property type="entry name" value="EG:EG0003.4 PROTEIN-RELATED"/>
    <property type="match status" value="1"/>
</dbReference>
<keyword evidence="1" id="KW-0328">Glycosyltransferase</keyword>
<gene>
    <name evidence="3" type="ORF">H702_09620</name>
    <name evidence="4" type="ORF">SAMN02910290_00947</name>
</gene>
<sequence>MSKFLFAPFMMNLGESQRLSKLADHLWQNGHEIHIIGEPYYPFIFDNAAYIWHHCPADNAIYNKERYDSFFSLSTDFNFLTEDEIETVCDFERELLAKEMFDVVVTGYRLSMVTSCRLEKVPLIWIISGATHISEIVENSEGLFSNNKYFQSNRRRSQLNQQQMKKTVEKMITSYSSNVSTWNAYLKRQGGEPFNNALELFNGDLNLVADYSQFYDFPADSSYKIIGPILIDDVGFSSHEQKETSKILLSFGTSFKKDWVEKFLEKLPRNRNYLLTTCGENIHLPGAHVETVDFIDFSKLESTIDFAIIHGGQGTVYAMAEQGIPFIGIPFFNEQFWNIKKFSKHQAALLLENPTTQNLAETFDDFTEQLADYKQNMLTLTHQIKKEAQHSLEKAEAEIAAFILQNKR</sequence>
<keyword evidence="2 4" id="KW-0808">Transferase</keyword>
<reference evidence="4 6" key="2">
    <citation type="submission" date="2016-10" db="EMBL/GenBank/DDBJ databases">
        <authorList>
            <person name="Varghese N."/>
            <person name="Submissions S."/>
        </authorList>
    </citation>
    <scope>NUCLEOTIDE SEQUENCE [LARGE SCALE GENOMIC DNA]</scope>
    <source>
        <strain evidence="4 6">JB1</strain>
    </source>
</reference>
<dbReference type="InterPro" id="IPR002213">
    <property type="entry name" value="UDP_glucos_trans"/>
</dbReference>
<dbReference type="InterPro" id="IPR050271">
    <property type="entry name" value="UDP-glycosyltransferase"/>
</dbReference>
<dbReference type="Proteomes" id="UP000182793">
    <property type="component" value="Unassembled WGS sequence"/>
</dbReference>
<keyword evidence="6" id="KW-1185">Reference proteome</keyword>
<dbReference type="EMBL" id="AUZH01000035">
    <property type="protein sequence ID" value="KFN85973.1"/>
    <property type="molecule type" value="Genomic_DNA"/>
</dbReference>
<dbReference type="GO" id="GO:0008194">
    <property type="term" value="F:UDP-glycosyltransferase activity"/>
    <property type="evidence" value="ECO:0007669"/>
    <property type="project" value="InterPro"/>
</dbReference>
<dbReference type="EMBL" id="FOTG01000004">
    <property type="protein sequence ID" value="SFL21813.1"/>
    <property type="molecule type" value="Genomic_DNA"/>
</dbReference>
<evidence type="ECO:0000256" key="2">
    <source>
        <dbReference type="ARBA" id="ARBA00022679"/>
    </source>
</evidence>
<evidence type="ECO:0000256" key="1">
    <source>
        <dbReference type="ARBA" id="ARBA00022676"/>
    </source>
</evidence>
<reference evidence="3 5" key="1">
    <citation type="journal article" date="2014" name="Genome Announc.">
        <title>Draft Genome Sequences of Streptococcus bovis Strains ATCC 33317 and JB1.</title>
        <authorList>
            <person name="Benahmed F.H."/>
            <person name="Gopinath G.R."/>
            <person name="Harbottle H."/>
            <person name="Cotta M.A."/>
            <person name="Luo Y."/>
            <person name="Henderson C."/>
            <person name="Teri P."/>
            <person name="Soppet D."/>
            <person name="Rasmussen M."/>
            <person name="Whitehead T.R."/>
            <person name="Davidson M."/>
        </authorList>
    </citation>
    <scope>NUCLEOTIDE SEQUENCE [LARGE SCALE GENOMIC DNA]</scope>
    <source>
        <strain evidence="3 5">JB1</strain>
    </source>
</reference>
<proteinExistence type="predicted"/>
<dbReference type="PANTHER" id="PTHR48043:SF145">
    <property type="entry name" value="FI06409P-RELATED"/>
    <property type="match status" value="1"/>
</dbReference>
<dbReference type="SUPFAM" id="SSF53756">
    <property type="entry name" value="UDP-Glycosyltransferase/glycogen phosphorylase"/>
    <property type="match status" value="1"/>
</dbReference>
<name>A0A091C8I9_STREI</name>
<evidence type="ECO:0000313" key="5">
    <source>
        <dbReference type="Proteomes" id="UP000029382"/>
    </source>
</evidence>
<protein>
    <submittedName>
        <fullName evidence="4">UDP-glucoronosyl and UDP-glucosyl transferase</fullName>
    </submittedName>
</protein>